<dbReference type="GeneID" id="82148634"/>
<dbReference type="Proteomes" id="UP000297635">
    <property type="component" value="Unassembled WGS sequence"/>
</dbReference>
<dbReference type="AlphaFoldDB" id="A0A4Z0V750"/>
<organism evidence="1 2">
    <name type="scientific">Duncaniella freteri</name>
    <dbReference type="NCBI Taxonomy" id="2530391"/>
    <lineage>
        <taxon>Bacteria</taxon>
        <taxon>Pseudomonadati</taxon>
        <taxon>Bacteroidota</taxon>
        <taxon>Bacteroidia</taxon>
        <taxon>Bacteroidales</taxon>
        <taxon>Muribaculaceae</taxon>
        <taxon>Duncaniella</taxon>
    </lineage>
</organism>
<gene>
    <name evidence="1" type="ORF">EZ315_02445</name>
</gene>
<sequence length="185" mass="20868">MKTITSIVLFIILVFITSCNNDEPRFSPSEIQNALFELKGTYHGKMRVSYYQGNTISEGNACKAVSKDSLTIYMDLTPMASVITDESVASRLRDIGVVQVKAAYDFLQMDNVAYHFALLPDDVICLGGSDVSETVKIVFSQIFGGDADYHYHNIIFNLSPTELWVGDKKYEPFQQLVYHYEGTYE</sequence>
<evidence type="ECO:0000313" key="1">
    <source>
        <dbReference type="EMBL" id="TGG39615.1"/>
    </source>
</evidence>
<name>A0A4Z0V750_9BACT</name>
<dbReference type="RefSeq" id="WP_135470307.1">
    <property type="nucleotide sequence ID" value="NZ_CASJDB010000052.1"/>
</dbReference>
<keyword evidence="2" id="KW-1185">Reference proteome</keyword>
<dbReference type="PROSITE" id="PS51257">
    <property type="entry name" value="PROKAR_LIPOPROTEIN"/>
    <property type="match status" value="1"/>
</dbReference>
<reference evidence="1 2" key="1">
    <citation type="submission" date="2019-02" db="EMBL/GenBank/DDBJ databases">
        <title>Isolation and identification of novel species under the genus Muribaculum.</title>
        <authorList>
            <person name="Miyake S."/>
            <person name="Ding Y."/>
            <person name="Low A."/>
            <person name="Soh M."/>
            <person name="Seedorf H."/>
        </authorList>
    </citation>
    <scope>NUCLEOTIDE SEQUENCE [LARGE SCALE GENOMIC DNA]</scope>
    <source>
        <strain evidence="1 2">TLL-A3</strain>
    </source>
</reference>
<proteinExistence type="predicted"/>
<comment type="caution">
    <text evidence="1">The sequence shown here is derived from an EMBL/GenBank/DDBJ whole genome shotgun (WGS) entry which is preliminary data.</text>
</comment>
<dbReference type="EMBL" id="SJSA01000001">
    <property type="protein sequence ID" value="TGG39615.1"/>
    <property type="molecule type" value="Genomic_DNA"/>
</dbReference>
<evidence type="ECO:0000313" key="2">
    <source>
        <dbReference type="Proteomes" id="UP000297635"/>
    </source>
</evidence>
<accession>A0A4Z0V750</accession>
<protein>
    <submittedName>
        <fullName evidence="1">DUF4840 domain-containing protein</fullName>
    </submittedName>
</protein>